<evidence type="ECO:0000313" key="2">
    <source>
        <dbReference type="EMBL" id="RKI08487.1"/>
    </source>
</evidence>
<feature type="non-terminal residue" evidence="2">
    <location>
        <position position="1"/>
    </location>
</feature>
<keyword evidence="3" id="KW-1185">Reference proteome</keyword>
<comment type="caution">
    <text evidence="2">The sequence shown here is derived from an EMBL/GenBank/DDBJ whole genome shotgun (WGS) entry which is preliminary data.</text>
</comment>
<keyword evidence="1" id="KW-0812">Transmembrane</keyword>
<gene>
    <name evidence="2" type="ORF">D7Y13_15840</name>
</gene>
<protein>
    <submittedName>
        <fullName evidence="2">HupE/UreJ family protein</fullName>
    </submittedName>
</protein>
<accession>A0ABX9QHS4</accession>
<dbReference type="Proteomes" id="UP000278907">
    <property type="component" value="Unassembled WGS sequence"/>
</dbReference>
<sequence length="49" mass="5388">VGQAVVMAFLLPVLRIVQRRPRLHSRVMRVSSIGLAAVGLYWMVARGVG</sequence>
<evidence type="ECO:0000313" key="3">
    <source>
        <dbReference type="Proteomes" id="UP000278907"/>
    </source>
</evidence>
<reference evidence="2 3" key="1">
    <citation type="submission" date="2018-09" db="EMBL/GenBank/DDBJ databases">
        <authorList>
            <person name="Livingstone P.G."/>
            <person name="Whitworth D.E."/>
        </authorList>
    </citation>
    <scope>NUCLEOTIDE SEQUENCE [LARGE SCALE GENOMIC DNA]</scope>
    <source>
        <strain evidence="2 3">CA031B</strain>
    </source>
</reference>
<proteinExistence type="predicted"/>
<keyword evidence="1" id="KW-1133">Transmembrane helix</keyword>
<name>A0ABX9QHS4_9BACT</name>
<evidence type="ECO:0000256" key="1">
    <source>
        <dbReference type="SAM" id="Phobius"/>
    </source>
</evidence>
<keyword evidence="1" id="KW-0472">Membrane</keyword>
<organism evidence="2 3">
    <name type="scientific">Corallococcus praedator</name>
    <dbReference type="NCBI Taxonomy" id="2316724"/>
    <lineage>
        <taxon>Bacteria</taxon>
        <taxon>Pseudomonadati</taxon>
        <taxon>Myxococcota</taxon>
        <taxon>Myxococcia</taxon>
        <taxon>Myxococcales</taxon>
        <taxon>Cystobacterineae</taxon>
        <taxon>Myxococcaceae</taxon>
        <taxon>Corallococcus</taxon>
    </lineage>
</organism>
<feature type="transmembrane region" description="Helical" evidence="1">
    <location>
        <begin position="27"/>
        <end position="44"/>
    </location>
</feature>
<dbReference type="EMBL" id="RAWI01000103">
    <property type="protein sequence ID" value="RKI08487.1"/>
    <property type="molecule type" value="Genomic_DNA"/>
</dbReference>